<dbReference type="AlphaFoldDB" id="A0AAV0SWM9"/>
<organism evidence="2 3">
    <name type="scientific">Peronospora destructor</name>
    <dbReference type="NCBI Taxonomy" id="86335"/>
    <lineage>
        <taxon>Eukaryota</taxon>
        <taxon>Sar</taxon>
        <taxon>Stramenopiles</taxon>
        <taxon>Oomycota</taxon>
        <taxon>Peronosporomycetes</taxon>
        <taxon>Peronosporales</taxon>
        <taxon>Peronosporaceae</taxon>
        <taxon>Peronospora</taxon>
    </lineage>
</organism>
<dbReference type="EMBL" id="CANTFM010000053">
    <property type="protein sequence ID" value="CAI5709782.1"/>
    <property type="molecule type" value="Genomic_DNA"/>
</dbReference>
<sequence length="366" mass="38201">MLKSKACITVMIGAVALVFGSANAHGWLSKPLVAFPNNVDPTQFVATIDASTSGLSGSFGQSPANNAAAFWTAFKASKYTSIKEFAIELGQIVVNGANIECGLTDLNENPQPLPNELEWIHTDTEGFTKTHEGPCEAWCDDTRVFQDTNCAAHFTTAPAKMSYDKANCIGASRLTFYWLALHTPTWQVYVNCAVLEGSRGLHSPSQSNSTSNVSTEQQSNTPTNSAAVSTMTTSLPTATTTTSSPTATTTATSTVATITPTLTAASTAVAGSGHGNQDGEYGELFDVAGGENNEVVGDASIVGEECGSFDIASGSLDGSEVDESYGSSDSVGTTADESTTMLESSLNFVNVDNSYSSGKVQSSYQN</sequence>
<reference evidence="2" key="1">
    <citation type="submission" date="2022-12" db="EMBL/GenBank/DDBJ databases">
        <authorList>
            <person name="Webb A."/>
        </authorList>
    </citation>
    <scope>NUCLEOTIDE SEQUENCE</scope>
    <source>
        <strain evidence="2">Pd1</strain>
    </source>
</reference>
<feature type="region of interest" description="Disordered" evidence="1">
    <location>
        <begin position="200"/>
        <end position="252"/>
    </location>
</feature>
<name>A0AAV0SWM9_9STRA</name>
<accession>A0AAV0SWM9</accession>
<keyword evidence="3" id="KW-1185">Reference proteome</keyword>
<gene>
    <name evidence="2" type="ORF">PDE001_LOCUS323</name>
</gene>
<evidence type="ECO:0000313" key="2">
    <source>
        <dbReference type="EMBL" id="CAI5709782.1"/>
    </source>
</evidence>
<proteinExistence type="predicted"/>
<dbReference type="Proteomes" id="UP001162029">
    <property type="component" value="Unassembled WGS sequence"/>
</dbReference>
<evidence type="ECO:0000256" key="1">
    <source>
        <dbReference type="SAM" id="MobiDB-lite"/>
    </source>
</evidence>
<feature type="region of interest" description="Disordered" evidence="1">
    <location>
        <begin position="313"/>
        <end position="339"/>
    </location>
</feature>
<feature type="compositionally biased region" description="Low complexity" evidence="1">
    <location>
        <begin position="229"/>
        <end position="252"/>
    </location>
</feature>
<comment type="caution">
    <text evidence="2">The sequence shown here is derived from an EMBL/GenBank/DDBJ whole genome shotgun (WGS) entry which is preliminary data.</text>
</comment>
<evidence type="ECO:0000313" key="3">
    <source>
        <dbReference type="Proteomes" id="UP001162029"/>
    </source>
</evidence>
<feature type="compositionally biased region" description="Polar residues" evidence="1">
    <location>
        <begin position="325"/>
        <end position="339"/>
    </location>
</feature>
<feature type="compositionally biased region" description="Low complexity" evidence="1">
    <location>
        <begin position="203"/>
        <end position="221"/>
    </location>
</feature>
<protein>
    <submittedName>
        <fullName evidence="2">Uncharacterized protein</fullName>
    </submittedName>
</protein>